<feature type="region of interest" description="Disordered" evidence="1">
    <location>
        <begin position="560"/>
        <end position="587"/>
    </location>
</feature>
<organism evidence="4 5">
    <name type="scientific">Coptotermes formosanus</name>
    <name type="common">Formosan subterranean termite</name>
    <dbReference type="NCBI Taxonomy" id="36987"/>
    <lineage>
        <taxon>Eukaryota</taxon>
        <taxon>Metazoa</taxon>
        <taxon>Ecdysozoa</taxon>
        <taxon>Arthropoda</taxon>
        <taxon>Hexapoda</taxon>
        <taxon>Insecta</taxon>
        <taxon>Pterygota</taxon>
        <taxon>Neoptera</taxon>
        <taxon>Polyneoptera</taxon>
        <taxon>Dictyoptera</taxon>
        <taxon>Blattodea</taxon>
        <taxon>Blattoidea</taxon>
        <taxon>Termitoidae</taxon>
        <taxon>Rhinotermitidae</taxon>
        <taxon>Coptotermes</taxon>
    </lineage>
</organism>
<feature type="transmembrane region" description="Helical" evidence="2">
    <location>
        <begin position="363"/>
        <end position="383"/>
    </location>
</feature>
<name>A0A6L2Q8M1_COPFO</name>
<keyword evidence="2" id="KW-1133">Transmembrane helix</keyword>
<dbReference type="SUPFAM" id="SSF81321">
    <property type="entry name" value="Family A G protein-coupled receptor-like"/>
    <property type="match status" value="1"/>
</dbReference>
<dbReference type="InParanoid" id="A0A6L2Q8M1"/>
<feature type="chain" id="PRO_5027073750" description="G-protein coupled receptors family 1 profile domain-containing protein" evidence="3">
    <location>
        <begin position="23"/>
        <end position="761"/>
    </location>
</feature>
<evidence type="ECO:0000256" key="1">
    <source>
        <dbReference type="SAM" id="MobiDB-lite"/>
    </source>
</evidence>
<accession>A0A6L2Q8M1</accession>
<feature type="transmembrane region" description="Helical" evidence="2">
    <location>
        <begin position="475"/>
        <end position="498"/>
    </location>
</feature>
<feature type="transmembrane region" description="Helical" evidence="2">
    <location>
        <begin position="444"/>
        <end position="469"/>
    </location>
</feature>
<keyword evidence="2" id="KW-0472">Membrane</keyword>
<proteinExistence type="predicted"/>
<feature type="signal peptide" evidence="3">
    <location>
        <begin position="1"/>
        <end position="22"/>
    </location>
</feature>
<protein>
    <recommendedName>
        <fullName evidence="6">G-protein coupled receptors family 1 profile domain-containing protein</fullName>
    </recommendedName>
</protein>
<evidence type="ECO:0000313" key="4">
    <source>
        <dbReference type="EMBL" id="GFG39912.1"/>
    </source>
</evidence>
<keyword evidence="3" id="KW-0732">Signal</keyword>
<keyword evidence="2" id="KW-0812">Transmembrane</keyword>
<evidence type="ECO:0008006" key="6">
    <source>
        <dbReference type="Google" id="ProtNLM"/>
    </source>
</evidence>
<feature type="compositionally biased region" description="Basic and acidic residues" evidence="1">
    <location>
        <begin position="560"/>
        <end position="575"/>
    </location>
</feature>
<feature type="transmembrane region" description="Helical" evidence="2">
    <location>
        <begin position="317"/>
        <end position="342"/>
    </location>
</feature>
<feature type="transmembrane region" description="Helical" evidence="2">
    <location>
        <begin position="389"/>
        <end position="410"/>
    </location>
</feature>
<evidence type="ECO:0000256" key="3">
    <source>
        <dbReference type="SAM" id="SignalP"/>
    </source>
</evidence>
<evidence type="ECO:0000313" key="5">
    <source>
        <dbReference type="Proteomes" id="UP000502823"/>
    </source>
</evidence>
<dbReference type="AlphaFoldDB" id="A0A6L2Q8M1"/>
<feature type="transmembrane region" description="Helical" evidence="2">
    <location>
        <begin position="242"/>
        <end position="267"/>
    </location>
</feature>
<evidence type="ECO:0000256" key="2">
    <source>
        <dbReference type="SAM" id="Phobius"/>
    </source>
</evidence>
<dbReference type="EMBL" id="BLKM01001292">
    <property type="protein sequence ID" value="GFG39912.1"/>
    <property type="molecule type" value="Genomic_DNA"/>
</dbReference>
<gene>
    <name evidence="4" type="ORF">Cfor_03356</name>
</gene>
<keyword evidence="5" id="KW-1185">Reference proteome</keyword>
<feature type="transmembrane region" description="Helical" evidence="2">
    <location>
        <begin position="279"/>
        <end position="297"/>
    </location>
</feature>
<dbReference type="Proteomes" id="UP000502823">
    <property type="component" value="Unassembled WGS sequence"/>
</dbReference>
<comment type="caution">
    <text evidence="4">The sequence shown here is derived from an EMBL/GenBank/DDBJ whole genome shotgun (WGS) entry which is preliminary data.</text>
</comment>
<sequence length="761" mass="86282">MQIPECFLWFLVMVVTSANMQSANITYNSTTTGDKYCPLYQQQDVPAFQDGPRFIAFCDVKNKQQNGAGDFNNEAEVTGSDWSEKVICLVSVLNIYQPESDKPENKGQLELQGYLHKCEVRELFSLEYEDLKKHSIFVSLVANFRDILVYRYSEPSCDEKHGYNGVEPHRMCVKLFDELEDGQYFRTCVNVTENLRNSCVRIHLNINNCNISSNTGKTIFPLTLAAETLKWKRIFCRSFFRIGFAIFALPVLKCIYMIGLILNCSLIRIFVNKNEMRKDCTLIIINIAIGVILKLVLHSPPTDNFLMNSIHSPPSDIYIFYMIVGLNIYSVMMFSCHNYLTLLPVKNRRNSGCSVLRRYSPHAHALTAAVLACLVPVPLISVLTEDSAVSLYVLIAYCAVPLCYSALFSVGTCLRLGSYVQSVHCGSSDHETLRGPRSKSANTLVALIVVAAVSYVPYFSLPFVTPYIGENVDRFVARATCFLFWLNWLVNPVALYVADRSFRVYSHKNFLRFCIYHAIASGPYFTSRSELREDEKINRTPIKSLRDARPRRLLVGKNDRRSIAKETAETPHKSTDGTQQVHHTDTTQDCRNRSVFRMTTLFRRGRKSLQEAEEAYELEIDVECTQLSLLRGAEMPSGQNPTENKEEALIELEIDGVSYKQVFMMGLNIQPKAILGDGRDYIASDQTTDKITYLRKESQTAVLKTRDDIKLDGLRSDARDGENLYLATTLQNALQLIEIVSPYLQLQSLGGTTLISGIYRK</sequence>
<reference evidence="5" key="1">
    <citation type="submission" date="2020-01" db="EMBL/GenBank/DDBJ databases">
        <title>Draft genome sequence of the Termite Coptotermes fromosanus.</title>
        <authorList>
            <person name="Itakura S."/>
            <person name="Yosikawa Y."/>
            <person name="Umezawa K."/>
        </authorList>
    </citation>
    <scope>NUCLEOTIDE SEQUENCE [LARGE SCALE GENOMIC DNA]</scope>
</reference>
<dbReference type="Gene3D" id="1.20.1070.10">
    <property type="entry name" value="Rhodopsin 7-helix transmembrane proteins"/>
    <property type="match status" value="1"/>
</dbReference>